<proteinExistence type="inferred from homology"/>
<dbReference type="NCBIfam" id="TIGR00732">
    <property type="entry name" value="dprA"/>
    <property type="match status" value="1"/>
</dbReference>
<comment type="similarity">
    <text evidence="1">Belongs to the DprA/Smf family.</text>
</comment>
<evidence type="ECO:0000313" key="3">
    <source>
        <dbReference type="EMBL" id="OGM31606.1"/>
    </source>
</evidence>
<comment type="caution">
    <text evidence="3">The sequence shown here is derived from an EMBL/GenBank/DDBJ whole genome shotgun (WGS) entry which is preliminary data.</text>
</comment>
<reference evidence="3 4" key="1">
    <citation type="journal article" date="2016" name="Nat. Commun.">
        <title>Thousands of microbial genomes shed light on interconnected biogeochemical processes in an aquifer system.</title>
        <authorList>
            <person name="Anantharaman K."/>
            <person name="Brown C.T."/>
            <person name="Hug L.A."/>
            <person name="Sharon I."/>
            <person name="Castelle C.J."/>
            <person name="Probst A.J."/>
            <person name="Thomas B.C."/>
            <person name="Singh A."/>
            <person name="Wilkins M.J."/>
            <person name="Karaoz U."/>
            <person name="Brodie E.L."/>
            <person name="Williams K.H."/>
            <person name="Hubbard S.S."/>
            <person name="Banfield J.F."/>
        </authorList>
    </citation>
    <scope>NUCLEOTIDE SEQUENCE [LARGE SCALE GENOMIC DNA]</scope>
</reference>
<dbReference type="InterPro" id="IPR003488">
    <property type="entry name" value="DprA"/>
</dbReference>
<dbReference type="PANTHER" id="PTHR43022">
    <property type="entry name" value="PROTEIN SMF"/>
    <property type="match status" value="1"/>
</dbReference>
<dbReference type="Pfam" id="PF02481">
    <property type="entry name" value="DNA_processg_A"/>
    <property type="match status" value="1"/>
</dbReference>
<feature type="domain" description="Smf/DprA SLOG" evidence="2">
    <location>
        <begin position="4"/>
        <end position="189"/>
    </location>
</feature>
<dbReference type="Proteomes" id="UP000178870">
    <property type="component" value="Unassembled WGS sequence"/>
</dbReference>
<dbReference type="AlphaFoldDB" id="A0A1F7YW83"/>
<name>A0A1F7YW83_9BACT</name>
<organism evidence="3 4">
    <name type="scientific">Candidatus Woesebacteria bacterium RIFCSPHIGHO2_01_FULL_44_21</name>
    <dbReference type="NCBI Taxonomy" id="1802503"/>
    <lineage>
        <taxon>Bacteria</taxon>
        <taxon>Candidatus Woeseibacteriota</taxon>
    </lineage>
</organism>
<protein>
    <submittedName>
        <fullName evidence="3">DNA protecting protein DprA</fullName>
    </submittedName>
</protein>
<evidence type="ECO:0000313" key="4">
    <source>
        <dbReference type="Proteomes" id="UP000178870"/>
    </source>
</evidence>
<accession>A0A1F7YW83</accession>
<dbReference type="SUPFAM" id="SSF102405">
    <property type="entry name" value="MCP/YpsA-like"/>
    <property type="match status" value="1"/>
</dbReference>
<dbReference type="PANTHER" id="PTHR43022:SF1">
    <property type="entry name" value="PROTEIN SMF"/>
    <property type="match status" value="1"/>
</dbReference>
<dbReference type="Gene3D" id="3.40.50.450">
    <property type="match status" value="1"/>
</dbReference>
<dbReference type="InterPro" id="IPR057666">
    <property type="entry name" value="DrpA_SLOG"/>
</dbReference>
<evidence type="ECO:0000259" key="2">
    <source>
        <dbReference type="Pfam" id="PF02481"/>
    </source>
</evidence>
<sequence>MKTWILGEVTPQDKRAVAIVGSRTPTKYGKDMAYKFAFELAKNGVTIVSGLARGIDTVAHVAALAAGGRTIAVLGSGIDIIYPPENIALANRITNSGALVSLFPVGTKPVGKNFLQRNELIAKLSLAVLVVEGKQKSGTLSTATHAANLGVEVFAVPGPVNSPMSEAPLYLIEQGARVAKSPADILEYLESVY</sequence>
<dbReference type="GO" id="GO:0009294">
    <property type="term" value="P:DNA-mediated transformation"/>
    <property type="evidence" value="ECO:0007669"/>
    <property type="project" value="InterPro"/>
</dbReference>
<gene>
    <name evidence="3" type="ORF">A2803_00390</name>
</gene>
<evidence type="ECO:0000256" key="1">
    <source>
        <dbReference type="ARBA" id="ARBA00006525"/>
    </source>
</evidence>
<dbReference type="EMBL" id="MGGP01000023">
    <property type="protein sequence ID" value="OGM31606.1"/>
    <property type="molecule type" value="Genomic_DNA"/>
</dbReference>